<dbReference type="STRING" id="1381081.BIY22_08605"/>
<dbReference type="InterPro" id="IPR001763">
    <property type="entry name" value="Rhodanese-like_dom"/>
</dbReference>
<dbReference type="Proteomes" id="UP000186313">
    <property type="component" value="Unassembled WGS sequence"/>
</dbReference>
<evidence type="ECO:0000313" key="4">
    <source>
        <dbReference type="EMBL" id="OLQ90775.1"/>
    </source>
</evidence>
<feature type="chain" id="PRO_5043148988" evidence="1">
    <location>
        <begin position="24"/>
        <end position="116"/>
    </location>
</feature>
<dbReference type="InterPro" id="IPR036873">
    <property type="entry name" value="Rhodanese-like_dom_sf"/>
</dbReference>
<dbReference type="CDD" id="cd00158">
    <property type="entry name" value="RHOD"/>
    <property type="match status" value="1"/>
</dbReference>
<accession>A0A1Q9HER6</accession>
<dbReference type="SMART" id="SM00450">
    <property type="entry name" value="RHOD"/>
    <property type="match status" value="1"/>
</dbReference>
<dbReference type="Proteomes" id="UP000186039">
    <property type="component" value="Unassembled WGS sequence"/>
</dbReference>
<protein>
    <submittedName>
        <fullName evidence="3">Sulfurtransferase</fullName>
    </submittedName>
</protein>
<dbReference type="AlphaFoldDB" id="A0A1Q9HER6"/>
<comment type="caution">
    <text evidence="3">The sequence shown here is derived from an EMBL/GenBank/DDBJ whole genome shotgun (WGS) entry which is preliminary data.</text>
</comment>
<evidence type="ECO:0000313" key="3">
    <source>
        <dbReference type="EMBL" id="OLQ88217.1"/>
    </source>
</evidence>
<dbReference type="RefSeq" id="WP_075709385.1">
    <property type="nucleotide sequence ID" value="NZ_AP019654.1"/>
</dbReference>
<keyword evidence="3" id="KW-0808">Transferase</keyword>
<reference evidence="5 6" key="1">
    <citation type="submission" date="2016-09" db="EMBL/GenBank/DDBJ databases">
        <title>Genomic Taxonomy of the Vibrionaceae.</title>
        <authorList>
            <person name="Gonzalez-Castillo A."/>
            <person name="Gomez-Gil B."/>
            <person name="Enciso-Ibarra K."/>
        </authorList>
    </citation>
    <scope>NUCLEOTIDE SEQUENCE [LARGE SCALE GENOMIC DNA]</scope>
    <source>
        <strain evidence="4 5">CAIM 1902</strain>
        <strain evidence="3 6">CAIM 703</strain>
    </source>
</reference>
<dbReference type="PROSITE" id="PS50206">
    <property type="entry name" value="RHODANESE_3"/>
    <property type="match status" value="1"/>
</dbReference>
<sequence>MRKHIHLLVLSLCLSVFSVVANASERARIAWEKIQQGAMVVDVRTPQEFASGHLDQAVNFPLSELDKHFATIDKDQPIVVYCRSGNRSGIAYDYLSEQGFTQIHNGGGFTEMQAAK</sequence>
<keyword evidence="5" id="KW-1185">Reference proteome</keyword>
<evidence type="ECO:0000256" key="1">
    <source>
        <dbReference type="SAM" id="SignalP"/>
    </source>
</evidence>
<evidence type="ECO:0000313" key="5">
    <source>
        <dbReference type="Proteomes" id="UP000186039"/>
    </source>
</evidence>
<dbReference type="PANTHER" id="PTHR43031:SF1">
    <property type="entry name" value="PYRIDINE NUCLEOTIDE-DISULPHIDE OXIDOREDUCTASE"/>
    <property type="match status" value="1"/>
</dbReference>
<proteinExistence type="predicted"/>
<keyword evidence="1" id="KW-0732">Signal</keyword>
<dbReference type="FunFam" id="3.40.250.10:FF:000049">
    <property type="entry name" value="Phage shock protein E"/>
    <property type="match status" value="1"/>
</dbReference>
<dbReference type="InterPro" id="IPR050229">
    <property type="entry name" value="GlpE_sulfurtransferase"/>
</dbReference>
<organism evidence="3 6">
    <name type="scientific">Vibrio panuliri</name>
    <dbReference type="NCBI Taxonomy" id="1381081"/>
    <lineage>
        <taxon>Bacteria</taxon>
        <taxon>Pseudomonadati</taxon>
        <taxon>Pseudomonadota</taxon>
        <taxon>Gammaproteobacteria</taxon>
        <taxon>Vibrionales</taxon>
        <taxon>Vibrionaceae</taxon>
        <taxon>Vibrio</taxon>
    </lineage>
</organism>
<name>A0A1Q9HER6_9VIBR</name>
<dbReference type="Pfam" id="PF00581">
    <property type="entry name" value="Rhodanese"/>
    <property type="match status" value="1"/>
</dbReference>
<dbReference type="EMBL" id="MJMH01000177">
    <property type="protein sequence ID" value="OLQ90775.1"/>
    <property type="molecule type" value="Genomic_DNA"/>
</dbReference>
<evidence type="ECO:0000259" key="2">
    <source>
        <dbReference type="PROSITE" id="PS50206"/>
    </source>
</evidence>
<evidence type="ECO:0000313" key="6">
    <source>
        <dbReference type="Proteomes" id="UP000186313"/>
    </source>
</evidence>
<feature type="signal peptide" evidence="1">
    <location>
        <begin position="1"/>
        <end position="23"/>
    </location>
</feature>
<gene>
    <name evidence="4" type="ORF">BIY20_10535</name>
    <name evidence="3" type="ORF">BIY22_08605</name>
</gene>
<dbReference type="EMBL" id="MJMJ01000023">
    <property type="protein sequence ID" value="OLQ88217.1"/>
    <property type="molecule type" value="Genomic_DNA"/>
</dbReference>
<dbReference type="GO" id="GO:0016740">
    <property type="term" value="F:transferase activity"/>
    <property type="evidence" value="ECO:0007669"/>
    <property type="project" value="UniProtKB-KW"/>
</dbReference>
<dbReference type="Gene3D" id="3.40.250.10">
    <property type="entry name" value="Rhodanese-like domain"/>
    <property type="match status" value="1"/>
</dbReference>
<dbReference type="SUPFAM" id="SSF52821">
    <property type="entry name" value="Rhodanese/Cell cycle control phosphatase"/>
    <property type="match status" value="1"/>
</dbReference>
<dbReference type="OrthoDB" id="9814704at2"/>
<dbReference type="PANTHER" id="PTHR43031">
    <property type="entry name" value="FAD-DEPENDENT OXIDOREDUCTASE"/>
    <property type="match status" value="1"/>
</dbReference>
<feature type="domain" description="Rhodanese" evidence="2">
    <location>
        <begin position="34"/>
        <end position="116"/>
    </location>
</feature>